<sequence length="347" mass="37449">MLHIELRPPSTHQRSSHPSPAFPCTKCLLRSSKPEYPQGRPRGLPFNPLPPQRRKPVSAAAANDGFAGEDSNNTSAQSPQEKDFDSRFCIIGSMDTVDDFSGMELNEITDNISVRRNKIFLMMEEVRRLRIQRRLKGGPSANAEADAEGQVEEYVSALPFLPPLSEQTLSQYYSAYAGFVGTVIVFGGVVAPMMELKLGLGGTSYAEFLQSMHLPVQLSQVDPIVASFCGGSVGVLSALLVVEINNIRKQQRNRCHYCNGTGYLSCGNCVGTGYIEMPPNDAAAVASEGSKGGAAVGKRTIKLVSKERRGVACSYCSSTGKVMCTGCLCTGKQLATEHDPRIDPFSA</sequence>
<evidence type="ECO:0000256" key="2">
    <source>
        <dbReference type="SAM" id="Phobius"/>
    </source>
</evidence>
<feature type="region of interest" description="Disordered" evidence="1">
    <location>
        <begin position="1"/>
        <end position="82"/>
    </location>
</feature>
<dbReference type="AlphaFoldDB" id="A0A7S3R4B3"/>
<evidence type="ECO:0000256" key="1">
    <source>
        <dbReference type="SAM" id="MobiDB-lite"/>
    </source>
</evidence>
<feature type="transmembrane region" description="Helical" evidence="2">
    <location>
        <begin position="173"/>
        <end position="194"/>
    </location>
</feature>
<reference evidence="3" key="1">
    <citation type="submission" date="2021-01" db="EMBL/GenBank/DDBJ databases">
        <authorList>
            <person name="Corre E."/>
            <person name="Pelletier E."/>
            <person name="Niang G."/>
            <person name="Scheremetjew M."/>
            <person name="Finn R."/>
            <person name="Kale V."/>
            <person name="Holt S."/>
            <person name="Cochrane G."/>
            <person name="Meng A."/>
            <person name="Brown T."/>
            <person name="Cohen L."/>
        </authorList>
    </citation>
    <scope>NUCLEOTIDE SEQUENCE</scope>
    <source>
        <strain evidence="3">CCMP1320</strain>
    </source>
</reference>
<dbReference type="PANTHER" id="PTHR15852:SF8">
    <property type="entry name" value="PROTEIN ORANGE-LIKE, CHLOROPLASTIC"/>
    <property type="match status" value="1"/>
</dbReference>
<feature type="compositionally biased region" description="Polar residues" evidence="1">
    <location>
        <begin position="70"/>
        <end position="79"/>
    </location>
</feature>
<accession>A0A7S3R4B3</accession>
<keyword evidence="2" id="KW-1133">Transmembrane helix</keyword>
<gene>
    <name evidence="3" type="ORF">DTER00134_LOCUS17228</name>
</gene>
<organism evidence="3">
    <name type="scientific">Dunaliella tertiolecta</name>
    <name type="common">Green alga</name>
    <dbReference type="NCBI Taxonomy" id="3047"/>
    <lineage>
        <taxon>Eukaryota</taxon>
        <taxon>Viridiplantae</taxon>
        <taxon>Chlorophyta</taxon>
        <taxon>core chlorophytes</taxon>
        <taxon>Chlorophyceae</taxon>
        <taxon>CS clade</taxon>
        <taxon>Chlamydomonadales</taxon>
        <taxon>Dunaliellaceae</taxon>
        <taxon>Dunaliella</taxon>
    </lineage>
</organism>
<proteinExistence type="predicted"/>
<name>A0A7S3R4B3_DUNTE</name>
<dbReference type="PANTHER" id="PTHR15852">
    <property type="entry name" value="PLASTID TRANSCRIPTIONALLY ACTIVE PROTEIN"/>
    <property type="match status" value="1"/>
</dbReference>
<dbReference type="EMBL" id="HBIP01028513">
    <property type="protein sequence ID" value="CAE0502155.1"/>
    <property type="molecule type" value="Transcribed_RNA"/>
</dbReference>
<evidence type="ECO:0000313" key="3">
    <source>
        <dbReference type="EMBL" id="CAE0502155.1"/>
    </source>
</evidence>
<feature type="transmembrane region" description="Helical" evidence="2">
    <location>
        <begin position="224"/>
        <end position="244"/>
    </location>
</feature>
<keyword evidence="2" id="KW-0812">Transmembrane</keyword>
<keyword evidence="2" id="KW-0472">Membrane</keyword>
<protein>
    <submittedName>
        <fullName evidence="3">Uncharacterized protein</fullName>
    </submittedName>
</protein>